<dbReference type="InterPro" id="IPR021683">
    <property type="entry name" value="DUF3267"/>
</dbReference>
<feature type="transmembrane region" description="Helical" evidence="1">
    <location>
        <begin position="133"/>
        <end position="152"/>
    </location>
</feature>
<comment type="caution">
    <text evidence="2">The sequence shown here is derived from an EMBL/GenBank/DDBJ whole genome shotgun (WGS) entry which is preliminary data.</text>
</comment>
<evidence type="ECO:0000313" key="3">
    <source>
        <dbReference type="Proteomes" id="UP000248066"/>
    </source>
</evidence>
<protein>
    <recommendedName>
        <fullName evidence="4">DUF3267 domain-containing protein</fullName>
    </recommendedName>
</protein>
<keyword evidence="1" id="KW-1133">Transmembrane helix</keyword>
<accession>A0A2W0HP29</accession>
<keyword evidence="3" id="KW-1185">Reference proteome</keyword>
<evidence type="ECO:0000256" key="1">
    <source>
        <dbReference type="SAM" id="Phobius"/>
    </source>
</evidence>
<feature type="transmembrane region" description="Helical" evidence="1">
    <location>
        <begin position="49"/>
        <end position="77"/>
    </location>
</feature>
<keyword evidence="1" id="KW-0812">Transmembrane</keyword>
<reference evidence="2 3" key="1">
    <citation type="submission" date="2017-10" db="EMBL/GenBank/DDBJ databases">
        <title>Bacillus sp. nov., a halophilic bacterium isolated from a Yangshapao Lake.</title>
        <authorList>
            <person name="Wang H."/>
        </authorList>
    </citation>
    <scope>NUCLEOTIDE SEQUENCE [LARGE SCALE GENOMIC DNA]</scope>
    <source>
        <strain evidence="2 3">YSP-3</strain>
    </source>
</reference>
<dbReference type="RefSeq" id="WP_110519060.1">
    <property type="nucleotide sequence ID" value="NZ_PDOF01000001.1"/>
</dbReference>
<keyword evidence="1" id="KW-0472">Membrane</keyword>
<dbReference type="AlphaFoldDB" id="A0A2W0HP29"/>
<gene>
    <name evidence="2" type="ORF">CR205_09805</name>
</gene>
<evidence type="ECO:0008006" key="4">
    <source>
        <dbReference type="Google" id="ProtNLM"/>
    </source>
</evidence>
<dbReference type="EMBL" id="PDOF01000001">
    <property type="protein sequence ID" value="PYZ98842.1"/>
    <property type="molecule type" value="Genomic_DNA"/>
</dbReference>
<organism evidence="2 3">
    <name type="scientific">Alteribacter lacisalsi</name>
    <dbReference type="NCBI Taxonomy" id="2045244"/>
    <lineage>
        <taxon>Bacteria</taxon>
        <taxon>Bacillati</taxon>
        <taxon>Bacillota</taxon>
        <taxon>Bacilli</taxon>
        <taxon>Bacillales</taxon>
        <taxon>Bacillaceae</taxon>
        <taxon>Alteribacter</taxon>
    </lineage>
</organism>
<evidence type="ECO:0000313" key="2">
    <source>
        <dbReference type="EMBL" id="PYZ98842.1"/>
    </source>
</evidence>
<name>A0A2W0HP29_9BACI</name>
<proteinExistence type="predicted"/>
<dbReference type="OrthoDB" id="2360495at2"/>
<sequence>MNCWKTVSITQDIGKFRLWILSGMLMVSYFLVYFLLFSTFGTGAALIDYGAGVLLICMLAVFPIHMLMHCIPVWMLGRKATMGVRMKQWPFLYLTVKQPLPKHISLLAICSPAIFITGTAIAVTFIFPHLLHYAALMSALNIGMCVHDFLYVNHIRRAPRHAFVEEYDDGFHILCENPALTNKKAS</sequence>
<feature type="transmembrane region" description="Helical" evidence="1">
    <location>
        <begin position="104"/>
        <end position="127"/>
    </location>
</feature>
<dbReference type="Pfam" id="PF11667">
    <property type="entry name" value="DUF3267"/>
    <property type="match status" value="1"/>
</dbReference>
<feature type="transmembrane region" description="Helical" evidence="1">
    <location>
        <begin position="18"/>
        <end position="37"/>
    </location>
</feature>
<dbReference type="Proteomes" id="UP000248066">
    <property type="component" value="Unassembled WGS sequence"/>
</dbReference>